<dbReference type="Proteomes" id="UP000051497">
    <property type="component" value="Unassembled WGS sequence"/>
</dbReference>
<reference evidence="2" key="1">
    <citation type="submission" date="2015-09" db="EMBL/GenBank/DDBJ databases">
        <title>Draft Genome Sequences of Two Novel Amoeba-resistant Intranuclear Bacteria, Candidatus Berkiella cookevillensis and Candidatus Berkiella aquae.</title>
        <authorList>
            <person name="Mehari Y.T."/>
            <person name="Arivett B.A."/>
            <person name="Farone A.L."/>
            <person name="Gunderson J.H."/>
            <person name="Farone M.B."/>
        </authorList>
    </citation>
    <scope>NUCLEOTIDE SEQUENCE [LARGE SCALE GENOMIC DNA]</scope>
    <source>
        <strain evidence="2">HT99</strain>
    </source>
</reference>
<name>A0A0Q9YL04_9GAMM</name>
<comment type="caution">
    <text evidence="2">The sequence shown here is derived from an EMBL/GenBank/DDBJ whole genome shotgun (WGS) entry which is preliminary data.</text>
</comment>
<dbReference type="EMBL" id="LKAJ01000005">
    <property type="protein sequence ID" value="KRG21382.1"/>
    <property type="molecule type" value="Genomic_DNA"/>
</dbReference>
<protein>
    <submittedName>
        <fullName evidence="2">Uncharacterized protein</fullName>
    </submittedName>
</protein>
<dbReference type="EMBL" id="LKAJ02000001">
    <property type="protein sequence ID" value="MCS5710950.1"/>
    <property type="molecule type" value="Genomic_DNA"/>
</dbReference>
<dbReference type="STRING" id="295108.HT99x_01558"/>
<evidence type="ECO:0000256" key="1">
    <source>
        <dbReference type="SAM" id="MobiDB-lite"/>
    </source>
</evidence>
<accession>A0A0Q9YL04</accession>
<reference evidence="3" key="2">
    <citation type="journal article" date="2016" name="Genome Announc.">
        <title>Draft Genome Sequences of Two Novel Amoeba-Resistant Intranuclear Bacteria, 'Candidatus Berkiella cookevillensis' and 'Candidatus Berkiella aquae'.</title>
        <authorList>
            <person name="Mehari Y.T."/>
            <person name="Arivett B.A."/>
            <person name="Farone A.L."/>
            <person name="Gunderson J.H."/>
            <person name="Farone M.B."/>
        </authorList>
    </citation>
    <scope>NUCLEOTIDE SEQUENCE</scope>
    <source>
        <strain evidence="3">HT99</strain>
    </source>
</reference>
<organism evidence="2">
    <name type="scientific">Candidatus Berkiella aquae</name>
    <dbReference type="NCBI Taxonomy" id="295108"/>
    <lineage>
        <taxon>Bacteria</taxon>
        <taxon>Pseudomonadati</taxon>
        <taxon>Pseudomonadota</taxon>
        <taxon>Gammaproteobacteria</taxon>
        <taxon>Candidatus Berkiellales</taxon>
        <taxon>Candidatus Berkiellaceae</taxon>
        <taxon>Candidatus Berkiella</taxon>
    </lineage>
</organism>
<reference evidence="3" key="3">
    <citation type="submission" date="2021-06" db="EMBL/GenBank/DDBJ databases">
        <title>Genomic Description and Analysis of Intracellular Bacteria, Candidatus Berkiella cookevillensis and Candidatus Berkiella aquae.</title>
        <authorList>
            <person name="Kidane D.T."/>
            <person name="Mehari Y.T."/>
            <person name="Rice F.C."/>
            <person name="Arivett B.A."/>
            <person name="Farone A.L."/>
            <person name="Berk S.G."/>
            <person name="Farone M.B."/>
        </authorList>
    </citation>
    <scope>NUCLEOTIDE SEQUENCE</scope>
    <source>
        <strain evidence="3">HT99</strain>
    </source>
</reference>
<evidence type="ECO:0000313" key="2">
    <source>
        <dbReference type="EMBL" id="KRG21382.1"/>
    </source>
</evidence>
<proteinExistence type="predicted"/>
<dbReference type="RefSeq" id="WP_075066185.1">
    <property type="nucleotide sequence ID" value="NZ_LKAJ02000001.1"/>
</dbReference>
<evidence type="ECO:0000313" key="4">
    <source>
        <dbReference type="Proteomes" id="UP000051497"/>
    </source>
</evidence>
<dbReference type="AlphaFoldDB" id="A0A0Q9YL04"/>
<gene>
    <name evidence="3" type="ORF">HT99x_005870</name>
    <name evidence="2" type="ORF">HT99x_01558</name>
</gene>
<evidence type="ECO:0000313" key="3">
    <source>
        <dbReference type="EMBL" id="MCS5710950.1"/>
    </source>
</evidence>
<keyword evidence="4" id="KW-1185">Reference proteome</keyword>
<dbReference type="OrthoDB" id="5652925at2"/>
<sequence>MPEIARRRTIKKTEKDSSEKDKRLDQKVHQIIEIIKNDRFIKINLWRVLRNKEVIEHLFKNNAESLKKVLDETHKKHFKEDGSSKKYQSSMFMLLAFIEGYISKHEDVKNQIKDDWELNKHLFAEFAQTGQILPGEVIYDLFDSHNMPMSENENSLASTLSLFKRTAIVLGFDNVTLGVKDNKKEDKMAVTIGDNTYKMGISGSSPKGSVKWLNRYLDEYIRKHAQDEDVSSFLKIAEATKFFTNHHNQYGSSQAFYDRYKKGELTYMTSGCNTPPHAVGIAIQGDYLIYCNRGHGLLDVNQGTKIYKLKKQLDLETIRKINGAFYTSNSTIQDLHNVLNNVVELNNPIVSLPSKGQEHGNCAFANPKAATRAMLVLLQNNGGDEENIKRIVNSPDKAYEKSYKDFTKHIRDTNVDELIAAANAPNTPEAEQILFKLIKECLFRGSLANTRTEVKTKDNEERLLKLWDGLPDKMKNELAKDKETELFIGHLSDEENVKFHVLTNQTDNIAAMARFNNIDTDKVFEYAIKWNRIDMLKSLLNSDLEAVTVNPGNNIITARLICGKEFIEDYVNKIDSERGILNLLNKIDINWVRDNDRVAEVDKLMSLVRANEHGKSDNVERLIGIVLKLINQENKPSNTAEGTAQSIPRIKEMYNIERNTVFAKRDILPSIRRNAQQNIENPVRQRQITVLQSMVNETAAASSYVRGQHNFQLYCTLRYMIEDIKRENNKLPSAMEKVCNLLISRMEKDPTIMKEIKEEYAYRCGQARITPLPDNNIKNIQGEHLKQVAGETLVGIVQYIKNGKKPRTPTETSTNRKKLD</sequence>
<feature type="region of interest" description="Disordered" evidence="1">
    <location>
        <begin position="1"/>
        <end position="22"/>
    </location>
</feature>